<dbReference type="PANTHER" id="PTHR46609:SF8">
    <property type="entry name" value="YQAJ VIRAL RECOMBINASE DOMAIN-CONTAINING PROTEIN"/>
    <property type="match status" value="1"/>
</dbReference>
<reference evidence="2" key="1">
    <citation type="submission" date="2022-07" db="EMBL/GenBank/DDBJ databases">
        <authorList>
            <person name="Trinca V."/>
            <person name="Uliana J.V.C."/>
            <person name="Torres T.T."/>
            <person name="Ward R.J."/>
            <person name="Monesi N."/>
        </authorList>
    </citation>
    <scope>NUCLEOTIDE SEQUENCE</scope>
    <source>
        <strain evidence="2">HSMRA1968</strain>
        <tissue evidence="2">Whole embryos</tissue>
    </source>
</reference>
<evidence type="ECO:0000259" key="1">
    <source>
        <dbReference type="Pfam" id="PF20700"/>
    </source>
</evidence>
<name>A0A9Q0N5Y3_9DIPT</name>
<evidence type="ECO:0000313" key="3">
    <source>
        <dbReference type="Proteomes" id="UP001151699"/>
    </source>
</evidence>
<dbReference type="Pfam" id="PF20700">
    <property type="entry name" value="Mutator"/>
    <property type="match status" value="1"/>
</dbReference>
<protein>
    <recommendedName>
        <fullName evidence="1">Mutator-like transposase domain-containing protein</fullName>
    </recommendedName>
</protein>
<dbReference type="PANTHER" id="PTHR46609">
    <property type="entry name" value="EXONUCLEASE, PHAGE-TYPE/RECB, C-TERMINAL DOMAIN-CONTAINING PROTEIN"/>
    <property type="match status" value="1"/>
</dbReference>
<dbReference type="InterPro" id="IPR051703">
    <property type="entry name" value="NF-kappa-B_Signaling_Reg"/>
</dbReference>
<keyword evidence="3" id="KW-1185">Reference proteome</keyword>
<accession>A0A9Q0N5Y3</accession>
<organism evidence="2 3">
    <name type="scientific">Pseudolycoriella hygida</name>
    <dbReference type="NCBI Taxonomy" id="35572"/>
    <lineage>
        <taxon>Eukaryota</taxon>
        <taxon>Metazoa</taxon>
        <taxon>Ecdysozoa</taxon>
        <taxon>Arthropoda</taxon>
        <taxon>Hexapoda</taxon>
        <taxon>Insecta</taxon>
        <taxon>Pterygota</taxon>
        <taxon>Neoptera</taxon>
        <taxon>Endopterygota</taxon>
        <taxon>Diptera</taxon>
        <taxon>Nematocera</taxon>
        <taxon>Sciaroidea</taxon>
        <taxon>Sciaridae</taxon>
        <taxon>Pseudolycoriella</taxon>
    </lineage>
</organism>
<gene>
    <name evidence="2" type="ORF">Bhyg_09134</name>
</gene>
<dbReference type="InterPro" id="IPR011335">
    <property type="entry name" value="Restrct_endonuc-II-like"/>
</dbReference>
<dbReference type="OrthoDB" id="8058887at2759"/>
<sequence>MYRNGDDDNTIHYDNLIIEPMDNQYDNDRAGSSYANSMRRVFGDDVGKSDSFPVQRKAKHVPPKIDEESEKMYIDIDDADYESIESKLATLYNNVVSSNEIRSDDCCNEKSTAHDFRNDNGKSDSFPADTPQNADSKICLCCEKSEVVYRRASYSDAMSAVLWHESKRIKRSAALGINRGAILGIMSVGLGFSHMEEICGNIDVPIMSSNTYRKEEKIQQEDWYKASKAAALKCLYTEMELAKANGEVDSKGNALIQVITDGSWGKRSYGRHFSSLSGCAVIIGLRTNKIIYFDVRNKYCHICKLAEVHGVEARQHNCNKNYDGPSTGMESDIIVNGFRECDKLGARFNVLISDGDSNTYKIIRDMRIYKEPDVYVVKLECVNHLYRNFYKKFNNLGTVKAFGSNWRKKYITPSFCLDICKGIRKASQYWRDSEVSHATKIRSLEKDVLNAPAHYFGDHRNCATYYCDKTTALENIEMLNLLKSDGLFYEIQSLCQTYFGNNAKSLIANYTNNPAEQFNGYVAKYLGGKRINYSLAGSYTARVAMAVVHFNSDCHASSQYRKIKLGAVPDMCSVTKLENKRKMKNQQTAIARTKKPKVRRTQTDRRTDVAYGGEYSDDMDPRSLQTSKNMILEQLTHNQTMRVPIETTTKNDEHYFFEKTRNMLMSNYFSTIICSKWPKSYAKILDEILYTQKQLGNNAQNKHQRVQELEALTEFRRIYKNTKVDECGLFIDEELPFLGARPFRLVGPNHLLSIKCPLSSFRKKTEEAKLPLWKTVCGERTINKKCRWFIEIQGELHITRRKWAYLMIWLGENQFQLIELKRDDNFFEKEMKGVLQFFYNEAMITELANSRKERRMELREYDEKTKTFL</sequence>
<dbReference type="CDD" id="cd22343">
    <property type="entry name" value="PDDEXK_lambda_exonuclease-like"/>
    <property type="match status" value="1"/>
</dbReference>
<dbReference type="GO" id="GO:0006281">
    <property type="term" value="P:DNA repair"/>
    <property type="evidence" value="ECO:0007669"/>
    <property type="project" value="UniProtKB-ARBA"/>
</dbReference>
<dbReference type="Gene3D" id="3.90.320.10">
    <property type="match status" value="1"/>
</dbReference>
<comment type="caution">
    <text evidence="2">The sequence shown here is derived from an EMBL/GenBank/DDBJ whole genome shotgun (WGS) entry which is preliminary data.</text>
</comment>
<dbReference type="InterPro" id="IPR011604">
    <property type="entry name" value="PDDEXK-like_dom_sf"/>
</dbReference>
<evidence type="ECO:0000313" key="2">
    <source>
        <dbReference type="EMBL" id="KAJ6644168.1"/>
    </source>
</evidence>
<proteinExistence type="predicted"/>
<dbReference type="AlphaFoldDB" id="A0A9Q0N5Y3"/>
<dbReference type="Proteomes" id="UP001151699">
    <property type="component" value="Chromosome B"/>
</dbReference>
<feature type="domain" description="Mutator-like transposase" evidence="1">
    <location>
        <begin position="172"/>
        <end position="467"/>
    </location>
</feature>
<dbReference type="EMBL" id="WJQU01000002">
    <property type="protein sequence ID" value="KAJ6644168.1"/>
    <property type="molecule type" value="Genomic_DNA"/>
</dbReference>
<dbReference type="SUPFAM" id="SSF52980">
    <property type="entry name" value="Restriction endonuclease-like"/>
    <property type="match status" value="1"/>
</dbReference>
<dbReference type="InterPro" id="IPR049012">
    <property type="entry name" value="Mutator_transp_dom"/>
</dbReference>